<dbReference type="SUPFAM" id="SSF56112">
    <property type="entry name" value="Protein kinase-like (PK-like)"/>
    <property type="match status" value="1"/>
</dbReference>
<feature type="compositionally biased region" description="Polar residues" evidence="10">
    <location>
        <begin position="524"/>
        <end position="537"/>
    </location>
</feature>
<dbReference type="Pfam" id="PF00130">
    <property type="entry name" value="C1_1"/>
    <property type="match status" value="1"/>
</dbReference>
<feature type="compositionally biased region" description="Low complexity" evidence="10">
    <location>
        <begin position="587"/>
        <end position="604"/>
    </location>
</feature>
<evidence type="ECO:0000256" key="5">
    <source>
        <dbReference type="ARBA" id="ARBA00022741"/>
    </source>
</evidence>
<evidence type="ECO:0000313" key="13">
    <source>
        <dbReference type="EMBL" id="WRT63406.1"/>
    </source>
</evidence>
<dbReference type="PANTHER" id="PTHR46485:SF5">
    <property type="entry name" value="CENTER DIVIDER, ISOFORM A"/>
    <property type="match status" value="1"/>
</dbReference>
<dbReference type="PROSITE" id="PS00108">
    <property type="entry name" value="PROTEIN_KINASE_ST"/>
    <property type="match status" value="1"/>
</dbReference>
<dbReference type="InterPro" id="IPR008271">
    <property type="entry name" value="Ser/Thr_kinase_AS"/>
</dbReference>
<evidence type="ECO:0000256" key="7">
    <source>
        <dbReference type="ARBA" id="ARBA00022833"/>
    </source>
</evidence>
<evidence type="ECO:0000256" key="8">
    <source>
        <dbReference type="ARBA" id="ARBA00022840"/>
    </source>
</evidence>
<evidence type="ECO:0000256" key="2">
    <source>
        <dbReference type="ARBA" id="ARBA00022527"/>
    </source>
</evidence>
<keyword evidence="5 9" id="KW-0547">Nucleotide-binding</keyword>
<evidence type="ECO:0000256" key="9">
    <source>
        <dbReference type="PROSITE-ProRule" id="PRU10141"/>
    </source>
</evidence>
<proteinExistence type="inferred from homology"/>
<dbReference type="InterPro" id="IPR050940">
    <property type="entry name" value="Actin_reg-Ser/Thr_kinase"/>
</dbReference>
<dbReference type="InterPro" id="IPR000719">
    <property type="entry name" value="Prot_kinase_dom"/>
</dbReference>
<evidence type="ECO:0000256" key="6">
    <source>
        <dbReference type="ARBA" id="ARBA00022777"/>
    </source>
</evidence>
<dbReference type="InterPro" id="IPR001245">
    <property type="entry name" value="Ser-Thr/Tyr_kinase_cat_dom"/>
</dbReference>
<dbReference type="PRINTS" id="PR00109">
    <property type="entry name" value="TYRKINASE"/>
</dbReference>
<dbReference type="SUPFAM" id="SSF57889">
    <property type="entry name" value="Cysteine-rich domain"/>
    <property type="match status" value="1"/>
</dbReference>
<keyword evidence="7" id="KW-0862">Zinc</keyword>
<dbReference type="PROSITE" id="PS00107">
    <property type="entry name" value="PROTEIN_KINASE_ATP"/>
    <property type="match status" value="1"/>
</dbReference>
<evidence type="ECO:0000256" key="4">
    <source>
        <dbReference type="ARBA" id="ARBA00022723"/>
    </source>
</evidence>
<dbReference type="Gene3D" id="3.30.200.20">
    <property type="entry name" value="Phosphorylase Kinase, domain 1"/>
    <property type="match status" value="1"/>
</dbReference>
<keyword evidence="6" id="KW-0418">Kinase</keyword>
<dbReference type="Gene3D" id="1.10.510.10">
    <property type="entry name" value="Transferase(Phosphotransferase) domain 1"/>
    <property type="match status" value="1"/>
</dbReference>
<dbReference type="SMART" id="SM00109">
    <property type="entry name" value="C1"/>
    <property type="match status" value="1"/>
</dbReference>
<dbReference type="Proteomes" id="UP001329825">
    <property type="component" value="Chromosome 1"/>
</dbReference>
<evidence type="ECO:0000259" key="11">
    <source>
        <dbReference type="PROSITE" id="PS50011"/>
    </source>
</evidence>
<feature type="region of interest" description="Disordered" evidence="10">
    <location>
        <begin position="447"/>
        <end position="540"/>
    </location>
</feature>
<feature type="region of interest" description="Disordered" evidence="10">
    <location>
        <begin position="298"/>
        <end position="323"/>
    </location>
</feature>
<dbReference type="InterPro" id="IPR002219">
    <property type="entry name" value="PKC_DAG/PE"/>
</dbReference>
<evidence type="ECO:0000313" key="14">
    <source>
        <dbReference type="Proteomes" id="UP001329825"/>
    </source>
</evidence>
<keyword evidence="4" id="KW-0479">Metal-binding</keyword>
<keyword evidence="3" id="KW-0808">Transferase</keyword>
<dbReference type="CDD" id="cd13999">
    <property type="entry name" value="STKc_MAP3K-like"/>
    <property type="match status" value="1"/>
</dbReference>
<dbReference type="InterPro" id="IPR011009">
    <property type="entry name" value="Kinase-like_dom_sf"/>
</dbReference>
<dbReference type="InterPro" id="IPR046349">
    <property type="entry name" value="C1-like_sf"/>
</dbReference>
<organism evidence="13 14">
    <name type="scientific">Kwoniella shivajii</name>
    <dbReference type="NCBI Taxonomy" id="564305"/>
    <lineage>
        <taxon>Eukaryota</taxon>
        <taxon>Fungi</taxon>
        <taxon>Dikarya</taxon>
        <taxon>Basidiomycota</taxon>
        <taxon>Agaricomycotina</taxon>
        <taxon>Tremellomycetes</taxon>
        <taxon>Tremellales</taxon>
        <taxon>Cryptococcaceae</taxon>
        <taxon>Kwoniella</taxon>
    </lineage>
</organism>
<dbReference type="PROSITE" id="PS50081">
    <property type="entry name" value="ZF_DAG_PE_2"/>
    <property type="match status" value="1"/>
</dbReference>
<accession>A0ABZ1CP44</accession>
<dbReference type="InterPro" id="IPR017441">
    <property type="entry name" value="Protein_kinase_ATP_BS"/>
</dbReference>
<feature type="compositionally biased region" description="Polar residues" evidence="10">
    <location>
        <begin position="340"/>
        <end position="360"/>
    </location>
</feature>
<sequence>MDFDIIPYEDIQWGPRLGAGSFGSVYKGSYLGINIAIKEVLPSTEYDVHKYFEREWRIMRECRHPNIVLFLGLSKAPGDDGRVFIISEFVPRGNLRQYILSPHPFPWRLRLSFATDVARAVAYLHARQCIHRDLKGENLLITSNERVKVTDFGFARIASRNAEEMRRMTYCGTDGYMSPEIINGLEFDLPTDVFSLGIIFIEIMSRKLVDSKTYTRQAPHFVPDTSEIQRRASPGCPQALISLALSCTQEDPLARPKMSEVLIALRDIELEVLSRLDDPSSEHVGSIRLVHRGGKRAMPIFDGGDITSSDENEHEQEKERKDEEEVLRKLAEIHLDINGNGPSTLSNSDFTSTSRHTAVSETDDDDDDDEKWRTARWNDLGFGDLKNSIMTFRTASTDIKGHEPLLQPSDSGSSFGSTDDRDQEYSSFLNSGDERVMTASVLRAASPPLEDDVGSKMTIRGTDTAVAPIPSTEDGSEPRFESDTLSSPVKTPDNFVPPSTNETSLPGPAPSPLMRKDQQLPLPTETSSNPESKSCDVTTRAKAKSLATHRFTLVERDNVPLINGKKALSSNFTSTFAFAFLPKSLTSSSSSTSTSPSKNDSTPSQSKCAVCSKRMGGRAGLQCDDCHLIVHVKCSHNAPRNCTGGDGKIH</sequence>
<keyword evidence="14" id="KW-1185">Reference proteome</keyword>
<feature type="region of interest" description="Disordered" evidence="10">
    <location>
        <begin position="401"/>
        <end position="426"/>
    </location>
</feature>
<evidence type="ECO:0008006" key="15">
    <source>
        <dbReference type="Google" id="ProtNLM"/>
    </source>
</evidence>
<dbReference type="EMBL" id="CP141881">
    <property type="protein sequence ID" value="WRT63406.1"/>
    <property type="molecule type" value="Genomic_DNA"/>
</dbReference>
<dbReference type="Pfam" id="PF07714">
    <property type="entry name" value="PK_Tyr_Ser-Thr"/>
    <property type="match status" value="1"/>
</dbReference>
<name>A0ABZ1CP44_9TREE</name>
<dbReference type="CDD" id="cd00029">
    <property type="entry name" value="C1"/>
    <property type="match status" value="1"/>
</dbReference>
<dbReference type="SMART" id="SM00220">
    <property type="entry name" value="S_TKc"/>
    <property type="match status" value="1"/>
</dbReference>
<keyword evidence="8 9" id="KW-0067">ATP-binding</keyword>
<gene>
    <name evidence="13" type="ORF">IL334_000311</name>
</gene>
<feature type="region of interest" description="Disordered" evidence="10">
    <location>
        <begin position="587"/>
        <end position="608"/>
    </location>
</feature>
<protein>
    <recommendedName>
        <fullName evidence="15">TKL/LISK/LISK-DD1 protein kinase</fullName>
    </recommendedName>
</protein>
<feature type="domain" description="Phorbol-ester/DAG-type" evidence="12">
    <location>
        <begin position="594"/>
        <end position="642"/>
    </location>
</feature>
<dbReference type="PANTHER" id="PTHR46485">
    <property type="entry name" value="LIM DOMAIN KINASE 1"/>
    <property type="match status" value="1"/>
</dbReference>
<dbReference type="PROSITE" id="PS50011">
    <property type="entry name" value="PROTEIN_KINASE_DOM"/>
    <property type="match status" value="1"/>
</dbReference>
<evidence type="ECO:0000256" key="3">
    <source>
        <dbReference type="ARBA" id="ARBA00022679"/>
    </source>
</evidence>
<comment type="similarity">
    <text evidence="1">Belongs to the protein kinase superfamily. TKL Ser/Thr protein kinase family.</text>
</comment>
<dbReference type="RefSeq" id="XP_062788146.1">
    <property type="nucleotide sequence ID" value="XM_062932095.1"/>
</dbReference>
<dbReference type="GeneID" id="87952442"/>
<evidence type="ECO:0000256" key="1">
    <source>
        <dbReference type="ARBA" id="ARBA00005843"/>
    </source>
</evidence>
<reference evidence="13 14" key="1">
    <citation type="submission" date="2024-01" db="EMBL/GenBank/DDBJ databases">
        <title>Comparative genomics of Cryptococcus and Kwoniella reveals pathogenesis evolution and contrasting modes of karyotype evolution via chromosome fusion or intercentromeric recombination.</title>
        <authorList>
            <person name="Coelho M.A."/>
            <person name="David-Palma M."/>
            <person name="Shea T."/>
            <person name="Bowers K."/>
            <person name="McGinley-Smith S."/>
            <person name="Mohammad A.W."/>
            <person name="Gnirke A."/>
            <person name="Yurkov A.M."/>
            <person name="Nowrousian M."/>
            <person name="Sun S."/>
            <person name="Cuomo C.A."/>
            <person name="Heitman J."/>
        </authorList>
    </citation>
    <scope>NUCLEOTIDE SEQUENCE [LARGE SCALE GENOMIC DNA]</scope>
    <source>
        <strain evidence="13">CBS 11374</strain>
    </source>
</reference>
<keyword evidence="2" id="KW-0723">Serine/threonine-protein kinase</keyword>
<feature type="region of interest" description="Disordered" evidence="10">
    <location>
        <begin position="337"/>
        <end position="370"/>
    </location>
</feature>
<evidence type="ECO:0000259" key="12">
    <source>
        <dbReference type="PROSITE" id="PS50081"/>
    </source>
</evidence>
<evidence type="ECO:0000256" key="10">
    <source>
        <dbReference type="SAM" id="MobiDB-lite"/>
    </source>
</evidence>
<feature type="binding site" evidence="9">
    <location>
        <position position="38"/>
    </location>
    <ligand>
        <name>ATP</name>
        <dbReference type="ChEBI" id="CHEBI:30616"/>
    </ligand>
</feature>
<feature type="domain" description="Protein kinase" evidence="11">
    <location>
        <begin position="11"/>
        <end position="270"/>
    </location>
</feature>
<dbReference type="Gene3D" id="3.30.60.20">
    <property type="match status" value="1"/>
</dbReference>